<evidence type="ECO:0000256" key="2">
    <source>
        <dbReference type="SAM" id="MobiDB-lite"/>
    </source>
</evidence>
<gene>
    <name evidence="3" type="ORF">GOP47_0000427</name>
</gene>
<dbReference type="Pfam" id="PF03760">
    <property type="entry name" value="LEA_1"/>
    <property type="match status" value="1"/>
</dbReference>
<dbReference type="Proteomes" id="UP000886520">
    <property type="component" value="Chromosome 1"/>
</dbReference>
<comment type="similarity">
    <text evidence="1">Belongs to the LEA type 1 family.</text>
</comment>
<name>A0A9D4VEY9_ADICA</name>
<dbReference type="AlphaFoldDB" id="A0A9D4VEY9"/>
<dbReference type="EMBL" id="JABFUD020000001">
    <property type="protein sequence ID" value="KAI5084258.1"/>
    <property type="molecule type" value="Genomic_DNA"/>
</dbReference>
<feature type="compositionally biased region" description="Low complexity" evidence="2">
    <location>
        <begin position="1"/>
        <end position="10"/>
    </location>
</feature>
<reference evidence="3" key="1">
    <citation type="submission" date="2021-01" db="EMBL/GenBank/DDBJ databases">
        <title>Adiantum capillus-veneris genome.</title>
        <authorList>
            <person name="Fang Y."/>
            <person name="Liao Q."/>
        </authorList>
    </citation>
    <scope>NUCLEOTIDE SEQUENCE</scope>
    <source>
        <strain evidence="3">H3</strain>
        <tissue evidence="3">Leaf</tissue>
    </source>
</reference>
<dbReference type="PANTHER" id="PTHR33493:SF2">
    <property type="entry name" value="LATE EMBRYOGENESIS ABUNDANT PROTEIN 46"/>
    <property type="match status" value="1"/>
</dbReference>
<accession>A0A9D4VEY9</accession>
<feature type="compositionally biased region" description="Low complexity" evidence="2">
    <location>
        <begin position="129"/>
        <end position="157"/>
    </location>
</feature>
<proteinExistence type="inferred from homology"/>
<dbReference type="PANTHER" id="PTHR33493">
    <property type="entry name" value="LATE EMBRYOGENESIS ABUNDANT PROTEIN 6-RELATED"/>
    <property type="match status" value="1"/>
</dbReference>
<comment type="caution">
    <text evidence="3">The sequence shown here is derived from an EMBL/GenBank/DDBJ whole genome shotgun (WGS) entry which is preliminary data.</text>
</comment>
<dbReference type="OrthoDB" id="1991979at2759"/>
<feature type="region of interest" description="Disordered" evidence="2">
    <location>
        <begin position="1"/>
        <end position="157"/>
    </location>
</feature>
<evidence type="ECO:0000313" key="3">
    <source>
        <dbReference type="EMBL" id="KAI5084258.1"/>
    </source>
</evidence>
<feature type="compositionally biased region" description="Basic and acidic residues" evidence="2">
    <location>
        <begin position="11"/>
        <end position="88"/>
    </location>
</feature>
<evidence type="ECO:0000313" key="4">
    <source>
        <dbReference type="Proteomes" id="UP000886520"/>
    </source>
</evidence>
<organism evidence="3 4">
    <name type="scientific">Adiantum capillus-veneris</name>
    <name type="common">Maidenhair fern</name>
    <dbReference type="NCBI Taxonomy" id="13818"/>
    <lineage>
        <taxon>Eukaryota</taxon>
        <taxon>Viridiplantae</taxon>
        <taxon>Streptophyta</taxon>
        <taxon>Embryophyta</taxon>
        <taxon>Tracheophyta</taxon>
        <taxon>Polypodiopsida</taxon>
        <taxon>Polypodiidae</taxon>
        <taxon>Polypodiales</taxon>
        <taxon>Pteridineae</taxon>
        <taxon>Pteridaceae</taxon>
        <taxon>Vittarioideae</taxon>
        <taxon>Adiantum</taxon>
    </lineage>
</organism>
<sequence>MQTAKHTAATAKEKMGNTTAKAEEKMDTAKASTQEKLDKVMAHDKPGREAAHERKEAKEAEAKEMKHEKKAENISETKNMRADIDRQHAAAKTPNSTGPAAVTDPSYTNAPRGANYGYTKVNYGNDPLATTGDNANATGYATAGAPAPTIPANTPAM</sequence>
<protein>
    <submittedName>
        <fullName evidence="3">Uncharacterized protein</fullName>
    </submittedName>
</protein>
<dbReference type="InterPro" id="IPR005513">
    <property type="entry name" value="LEA_1"/>
</dbReference>
<keyword evidence="4" id="KW-1185">Reference proteome</keyword>
<evidence type="ECO:0000256" key="1">
    <source>
        <dbReference type="ARBA" id="ARBA00010975"/>
    </source>
</evidence>